<dbReference type="Proteomes" id="UP000181873">
    <property type="component" value="Unassembled WGS sequence"/>
</dbReference>
<dbReference type="AlphaFoldDB" id="A0A1J9UHX3"/>
<accession>A0A1J9UHX3</accession>
<dbReference type="Gene3D" id="3.40.1580.10">
    <property type="entry name" value="SMI1/KNR4-like"/>
    <property type="match status" value="1"/>
</dbReference>
<dbReference type="SUPFAM" id="SSF160631">
    <property type="entry name" value="SMI1/KNR4-like"/>
    <property type="match status" value="1"/>
</dbReference>
<organism evidence="2 3">
    <name type="scientific">Bacillus albus</name>
    <dbReference type="NCBI Taxonomy" id="2026189"/>
    <lineage>
        <taxon>Bacteria</taxon>
        <taxon>Bacillati</taxon>
        <taxon>Bacillota</taxon>
        <taxon>Bacilli</taxon>
        <taxon>Bacillales</taxon>
        <taxon>Bacillaceae</taxon>
        <taxon>Bacillus</taxon>
        <taxon>Bacillus cereus group</taxon>
    </lineage>
</organism>
<gene>
    <name evidence="2" type="ORF">BAU25_12560</name>
</gene>
<dbReference type="EMBL" id="MAOE01000090">
    <property type="protein sequence ID" value="OJD63653.1"/>
    <property type="molecule type" value="Genomic_DNA"/>
</dbReference>
<protein>
    <submittedName>
        <fullName evidence="2">1,3-beta-glucan synthase regulator</fullName>
    </submittedName>
</protein>
<feature type="domain" description="Knr4/Smi1-like" evidence="1">
    <location>
        <begin position="19"/>
        <end position="128"/>
    </location>
</feature>
<evidence type="ECO:0000313" key="3">
    <source>
        <dbReference type="Proteomes" id="UP000181873"/>
    </source>
</evidence>
<proteinExistence type="predicted"/>
<evidence type="ECO:0000259" key="1">
    <source>
        <dbReference type="Pfam" id="PF09346"/>
    </source>
</evidence>
<dbReference type="Pfam" id="PF09346">
    <property type="entry name" value="SMI1_KNR4"/>
    <property type="match status" value="1"/>
</dbReference>
<name>A0A1J9UHX3_9BACI</name>
<dbReference type="InterPro" id="IPR018958">
    <property type="entry name" value="Knr4/Smi1-like_dom"/>
</dbReference>
<dbReference type="InterPro" id="IPR037883">
    <property type="entry name" value="Knr4/Smi1-like_sf"/>
</dbReference>
<sequence>MSILENLNAVFTLETQEPPATKETIQELQGFSSIDVPLDYLEIIQHCTEAEINVNNEIYIRIWSPAGCIEMNEAHNIQKYIPNSLAIGDDEGGKVLLYANGKEGFGLYMVDFGDLDIKEAIKISPSLKLLLTDGVGVEKLLL</sequence>
<comment type="caution">
    <text evidence="2">The sequence shown here is derived from an EMBL/GenBank/DDBJ whole genome shotgun (WGS) entry which is preliminary data.</text>
</comment>
<evidence type="ECO:0000313" key="2">
    <source>
        <dbReference type="EMBL" id="OJD63653.1"/>
    </source>
</evidence>
<dbReference type="RefSeq" id="WP_071758286.1">
    <property type="nucleotide sequence ID" value="NZ_CBCSIO010000016.1"/>
</dbReference>
<reference evidence="2 3" key="1">
    <citation type="submission" date="2016-06" db="EMBL/GenBank/DDBJ databases">
        <title>First insights into the genetic diversity and population structure of in the Bacillus cereus group bacteria from diverse marine environments.</title>
        <authorList>
            <person name="Liu Y."/>
            <person name="Lai Q."/>
            <person name="Shao Z."/>
        </authorList>
    </citation>
    <scope>NUCLEOTIDE SEQUENCE [LARGE SCALE GENOMIC DNA]</scope>
    <source>
        <strain evidence="2 3">N35-10-2</strain>
    </source>
</reference>